<evidence type="ECO:0000313" key="2">
    <source>
        <dbReference type="EMBL" id="CAD8374648.1"/>
    </source>
</evidence>
<organism evidence="2">
    <name type="scientific">Minutocellus polymorphus</name>
    <dbReference type="NCBI Taxonomy" id="265543"/>
    <lineage>
        <taxon>Eukaryota</taxon>
        <taxon>Sar</taxon>
        <taxon>Stramenopiles</taxon>
        <taxon>Ochrophyta</taxon>
        <taxon>Bacillariophyta</taxon>
        <taxon>Mediophyceae</taxon>
        <taxon>Cymatosirophycidae</taxon>
        <taxon>Cymatosirales</taxon>
        <taxon>Cymatosiraceae</taxon>
        <taxon>Minutocellus</taxon>
    </lineage>
</organism>
<evidence type="ECO:0000256" key="1">
    <source>
        <dbReference type="SAM" id="MobiDB-lite"/>
    </source>
</evidence>
<feature type="region of interest" description="Disordered" evidence="1">
    <location>
        <begin position="70"/>
        <end position="106"/>
    </location>
</feature>
<dbReference type="AlphaFoldDB" id="A0A7S0FPL7"/>
<gene>
    <name evidence="2" type="ORF">MPOL1434_LOCUS8088</name>
</gene>
<feature type="compositionally biased region" description="Basic and acidic residues" evidence="1">
    <location>
        <begin position="70"/>
        <end position="94"/>
    </location>
</feature>
<protein>
    <submittedName>
        <fullName evidence="2">Uncharacterized protein</fullName>
    </submittedName>
</protein>
<proteinExistence type="predicted"/>
<name>A0A7S0FPL7_9STRA</name>
<accession>A0A7S0FPL7</accession>
<dbReference type="EMBL" id="HBEJ01013771">
    <property type="protein sequence ID" value="CAD8374648.1"/>
    <property type="molecule type" value="Transcribed_RNA"/>
</dbReference>
<sequence>MLVKDIADLLAKDSGQLEPSFDLYNFYLYLSSLEDIDEAKSKHYFNLAEKEGRAYTRMVTAEVEEHIQQFLDRDSNKPKNETEKTLKKPEKKEEEDNGPEIAVGYI</sequence>
<reference evidence="2" key="1">
    <citation type="submission" date="2021-01" db="EMBL/GenBank/DDBJ databases">
        <authorList>
            <person name="Corre E."/>
            <person name="Pelletier E."/>
            <person name="Niang G."/>
            <person name="Scheremetjew M."/>
            <person name="Finn R."/>
            <person name="Kale V."/>
            <person name="Holt S."/>
            <person name="Cochrane G."/>
            <person name="Meng A."/>
            <person name="Brown T."/>
            <person name="Cohen L."/>
        </authorList>
    </citation>
    <scope>NUCLEOTIDE SEQUENCE</scope>
    <source>
        <strain evidence="2">CCMP3303</strain>
    </source>
</reference>